<name>A0A380MPP7_9GAMM</name>
<dbReference type="EC" id="2.1.2.9" evidence="2 5"/>
<dbReference type="PANTHER" id="PTHR11138">
    <property type="entry name" value="METHIONYL-TRNA FORMYLTRANSFERASE"/>
    <property type="match status" value="1"/>
</dbReference>
<dbReference type="SUPFAM" id="SSF50486">
    <property type="entry name" value="FMT C-terminal domain-like"/>
    <property type="match status" value="1"/>
</dbReference>
<gene>
    <name evidence="5 8" type="primary">fmt</name>
    <name evidence="8" type="ORF">NCTC13337_00815</name>
</gene>
<dbReference type="Pfam" id="PF00551">
    <property type="entry name" value="Formyl_trans_N"/>
    <property type="match status" value="1"/>
</dbReference>
<dbReference type="HAMAP" id="MF_00182">
    <property type="entry name" value="Formyl_trans"/>
    <property type="match status" value="1"/>
</dbReference>
<evidence type="ECO:0000259" key="6">
    <source>
        <dbReference type="Pfam" id="PF00551"/>
    </source>
</evidence>
<comment type="catalytic activity">
    <reaction evidence="5">
        <text>L-methionyl-tRNA(fMet) + (6R)-10-formyltetrahydrofolate = N-formyl-L-methionyl-tRNA(fMet) + (6S)-5,6,7,8-tetrahydrofolate + H(+)</text>
        <dbReference type="Rhea" id="RHEA:24380"/>
        <dbReference type="Rhea" id="RHEA-COMP:9952"/>
        <dbReference type="Rhea" id="RHEA-COMP:9953"/>
        <dbReference type="ChEBI" id="CHEBI:15378"/>
        <dbReference type="ChEBI" id="CHEBI:57453"/>
        <dbReference type="ChEBI" id="CHEBI:78530"/>
        <dbReference type="ChEBI" id="CHEBI:78844"/>
        <dbReference type="ChEBI" id="CHEBI:195366"/>
        <dbReference type="EC" id="2.1.2.9"/>
    </reaction>
</comment>
<sequence length="309" mass="33833">MTKPTLWFAGTPLFAAHALTTLIENQQYHIAGVLTQPDRPAGRGRKIQMSAVKQVALNHQLPVEQPSKLTENPFPDFAQPDLIIVAAYGLLLPQWFLDIPRLGCLNIHASLLPRWRGAAPIQRAIEAGDTESGVGIMQMDAGLDTGAVWLEKRTPITDTTTAQELHDTLMQLGSEALLEALPLVLSEQQRPTPQPTTGITYAHKLTKQEAAINWQEDAYTIVRKIRAFSGYPVAHTQLNGETIRIHQAIALSETAQAPSGTVISHHAEGIDVATKEGTVRLIQLQFPSKTITTAAQLKNSRDLTGQQFL</sequence>
<dbReference type="InterPro" id="IPR011034">
    <property type="entry name" value="Formyl_transferase-like_C_sf"/>
</dbReference>
<proteinExistence type="inferred from homology"/>
<dbReference type="OrthoDB" id="9802815at2"/>
<dbReference type="Proteomes" id="UP000254601">
    <property type="component" value="Unassembled WGS sequence"/>
</dbReference>
<dbReference type="InterPro" id="IPR005793">
    <property type="entry name" value="Formyl_trans_C"/>
</dbReference>
<evidence type="ECO:0000256" key="2">
    <source>
        <dbReference type="ARBA" id="ARBA00012261"/>
    </source>
</evidence>
<dbReference type="InterPro" id="IPR041711">
    <property type="entry name" value="Met-tRNA-FMT_N"/>
</dbReference>
<feature type="binding site" evidence="5">
    <location>
        <begin position="110"/>
        <end position="113"/>
    </location>
    <ligand>
        <name>(6S)-5,6,7,8-tetrahydrofolate</name>
        <dbReference type="ChEBI" id="CHEBI:57453"/>
    </ligand>
</feature>
<evidence type="ECO:0000313" key="9">
    <source>
        <dbReference type="Proteomes" id="UP000254601"/>
    </source>
</evidence>
<evidence type="ECO:0000313" key="8">
    <source>
        <dbReference type="EMBL" id="SUO94565.1"/>
    </source>
</evidence>
<comment type="similarity">
    <text evidence="1 5">Belongs to the Fmt family.</text>
</comment>
<dbReference type="AlphaFoldDB" id="A0A380MPP7"/>
<evidence type="ECO:0000256" key="3">
    <source>
        <dbReference type="ARBA" id="ARBA00022679"/>
    </source>
</evidence>
<feature type="domain" description="Formyl transferase C-terminal" evidence="7">
    <location>
        <begin position="204"/>
        <end position="300"/>
    </location>
</feature>
<keyword evidence="3 5" id="KW-0808">Transferase</keyword>
<comment type="function">
    <text evidence="5">Attaches a formyl group to the free amino group of methionyl-tRNA(fMet). The formyl group appears to play a dual role in the initiator identity of N-formylmethionyl-tRNA by promoting its recognition by IF2 and preventing the misappropriation of this tRNA by the elongation apparatus.</text>
</comment>
<evidence type="ECO:0000256" key="1">
    <source>
        <dbReference type="ARBA" id="ARBA00010699"/>
    </source>
</evidence>
<organism evidence="8 9">
    <name type="scientific">Suttonella ornithocola</name>
    <dbReference type="NCBI Taxonomy" id="279832"/>
    <lineage>
        <taxon>Bacteria</taxon>
        <taxon>Pseudomonadati</taxon>
        <taxon>Pseudomonadota</taxon>
        <taxon>Gammaproteobacteria</taxon>
        <taxon>Cardiobacteriales</taxon>
        <taxon>Cardiobacteriaceae</taxon>
        <taxon>Suttonella</taxon>
    </lineage>
</organism>
<dbReference type="NCBIfam" id="TIGR00460">
    <property type="entry name" value="fmt"/>
    <property type="match status" value="1"/>
</dbReference>
<dbReference type="CDD" id="cd08704">
    <property type="entry name" value="Met_tRNA_FMT_C"/>
    <property type="match status" value="1"/>
</dbReference>
<dbReference type="Gene3D" id="3.40.50.12230">
    <property type="match status" value="1"/>
</dbReference>
<dbReference type="SUPFAM" id="SSF53328">
    <property type="entry name" value="Formyltransferase"/>
    <property type="match status" value="1"/>
</dbReference>
<feature type="domain" description="Formyl transferase N-terminal" evidence="6">
    <location>
        <begin position="9"/>
        <end position="181"/>
    </location>
</feature>
<protein>
    <recommendedName>
        <fullName evidence="2 5">Methionyl-tRNA formyltransferase</fullName>
        <ecNumber evidence="2 5">2.1.2.9</ecNumber>
    </recommendedName>
</protein>
<dbReference type="CDD" id="cd08646">
    <property type="entry name" value="FMT_core_Met-tRNA-FMT_N"/>
    <property type="match status" value="1"/>
</dbReference>
<dbReference type="InterPro" id="IPR005794">
    <property type="entry name" value="Fmt"/>
</dbReference>
<dbReference type="GO" id="GO:0004479">
    <property type="term" value="F:methionyl-tRNA formyltransferase activity"/>
    <property type="evidence" value="ECO:0007669"/>
    <property type="project" value="UniProtKB-UniRule"/>
</dbReference>
<dbReference type="InterPro" id="IPR002376">
    <property type="entry name" value="Formyl_transf_N"/>
</dbReference>
<dbReference type="InterPro" id="IPR044135">
    <property type="entry name" value="Met-tRNA-FMT_C"/>
</dbReference>
<evidence type="ECO:0000256" key="4">
    <source>
        <dbReference type="ARBA" id="ARBA00022917"/>
    </source>
</evidence>
<dbReference type="InterPro" id="IPR036477">
    <property type="entry name" value="Formyl_transf_N_sf"/>
</dbReference>
<dbReference type="EMBL" id="UHIC01000001">
    <property type="protein sequence ID" value="SUO94565.1"/>
    <property type="molecule type" value="Genomic_DNA"/>
</dbReference>
<keyword evidence="4 5" id="KW-0648">Protein biosynthesis</keyword>
<reference evidence="8 9" key="1">
    <citation type="submission" date="2018-06" db="EMBL/GenBank/DDBJ databases">
        <authorList>
            <consortium name="Pathogen Informatics"/>
            <person name="Doyle S."/>
        </authorList>
    </citation>
    <scope>NUCLEOTIDE SEQUENCE [LARGE SCALE GENOMIC DNA]</scope>
    <source>
        <strain evidence="8 9">NCTC13337</strain>
    </source>
</reference>
<accession>A0A380MPP7</accession>
<dbReference type="PANTHER" id="PTHR11138:SF5">
    <property type="entry name" value="METHIONYL-TRNA FORMYLTRANSFERASE, MITOCHONDRIAL"/>
    <property type="match status" value="1"/>
</dbReference>
<evidence type="ECO:0000259" key="7">
    <source>
        <dbReference type="Pfam" id="PF02911"/>
    </source>
</evidence>
<dbReference type="Pfam" id="PF02911">
    <property type="entry name" value="Formyl_trans_C"/>
    <property type="match status" value="1"/>
</dbReference>
<evidence type="ECO:0000256" key="5">
    <source>
        <dbReference type="HAMAP-Rule" id="MF_00182"/>
    </source>
</evidence>
<dbReference type="GO" id="GO:0005829">
    <property type="term" value="C:cytosol"/>
    <property type="evidence" value="ECO:0007669"/>
    <property type="project" value="TreeGrafter"/>
</dbReference>
<keyword evidence="9" id="KW-1185">Reference proteome</keyword>